<dbReference type="SUPFAM" id="SSF53098">
    <property type="entry name" value="Ribonuclease H-like"/>
    <property type="match status" value="1"/>
</dbReference>
<dbReference type="Pfam" id="PF05699">
    <property type="entry name" value="Dimer_Tnp_hAT"/>
    <property type="match status" value="1"/>
</dbReference>
<dbReference type="InterPro" id="IPR008906">
    <property type="entry name" value="HATC_C_dom"/>
</dbReference>
<proteinExistence type="predicted"/>
<name>M5CGS1_THACB</name>
<dbReference type="HOGENOM" id="CLU_504508_0_0_1"/>
<accession>M5CGS1</accession>
<dbReference type="AlphaFoldDB" id="M5CGS1"/>
<dbReference type="InterPro" id="IPR012337">
    <property type="entry name" value="RNaseH-like_sf"/>
</dbReference>
<feature type="region of interest" description="Disordered" evidence="1">
    <location>
        <begin position="391"/>
        <end position="414"/>
    </location>
</feature>
<dbReference type="GO" id="GO:0046983">
    <property type="term" value="F:protein dimerization activity"/>
    <property type="evidence" value="ECO:0007669"/>
    <property type="project" value="InterPro"/>
</dbReference>
<organism evidence="3 4">
    <name type="scientific">Thanatephorus cucumeris (strain AG1-IB / isolate 7/3/14)</name>
    <name type="common">Lettuce bottom rot fungus</name>
    <name type="synonym">Rhizoctonia solani</name>
    <dbReference type="NCBI Taxonomy" id="1108050"/>
    <lineage>
        <taxon>Eukaryota</taxon>
        <taxon>Fungi</taxon>
        <taxon>Dikarya</taxon>
        <taxon>Basidiomycota</taxon>
        <taxon>Agaricomycotina</taxon>
        <taxon>Agaricomycetes</taxon>
        <taxon>Cantharellales</taxon>
        <taxon>Ceratobasidiaceae</taxon>
        <taxon>Rhizoctonia</taxon>
        <taxon>Rhizoctonia solani AG-1</taxon>
    </lineage>
</organism>
<feature type="compositionally biased region" description="Basic and acidic residues" evidence="1">
    <location>
        <begin position="27"/>
        <end position="37"/>
    </location>
</feature>
<evidence type="ECO:0000256" key="1">
    <source>
        <dbReference type="SAM" id="MobiDB-lite"/>
    </source>
</evidence>
<evidence type="ECO:0000259" key="2">
    <source>
        <dbReference type="Pfam" id="PF05699"/>
    </source>
</evidence>
<dbReference type="PANTHER" id="PTHR47611">
    <property type="entry name" value="HAT DIMERISATION DOMAIN, C-TERMINAL"/>
    <property type="match status" value="1"/>
</dbReference>
<feature type="compositionally biased region" description="Polar residues" evidence="1">
    <location>
        <begin position="391"/>
        <end position="400"/>
    </location>
</feature>
<comment type="caution">
    <text evidence="3">The sequence shown here is derived from an EMBL/GenBank/DDBJ whole genome shotgun (WGS) entry which is preliminary data.</text>
</comment>
<evidence type="ECO:0000313" key="4">
    <source>
        <dbReference type="Proteomes" id="UP000012065"/>
    </source>
</evidence>
<sequence>MTPQPKPVVPQSFTFYQPSVPITLPKPIDELTREEIRAPIAKHSPPTSASSKRPVDCTQPNPDYDAPGPSKRQCKPTDESDAVMLPPTIAATILVGHGSATQQRPRRVACECWSFMTACKTKEPPVGISRAGLVATDIADLESRAFVYAGAPSPQHAFAVCYAVQALLDALPEAVQEFRNDARVQGIQFNSELGKDFLDYLHAMESDPVGLCRESVAALRSSGTGRDDLQATIVDGNCQQLFKTLYGEVLFVSKIELLRDTLALPVYEALIDGLKNCLSESKFPELFHPIKCAVRKLEAYVEKARGLPVYTLAMAINPTLKFSWSDQQGPVQGQEARVMVKDSMYKVRCRLVAPLAVSGKQAPTHVASQAQGRGYARLLTVSKAINRASETTQNLRNSIQPKPSEPSPKPPSRQELTVMYMTDVEAELLRWEQYEWAGNDTMGTVNLVEFWKTHRNVFPLLYQIAMNILPVQASSVSSERAFSSSKLTCTRERNNISAEHVGHLQLLKHSLHRRRANHDNNQTLDFMAHIVDPDGEDLVE</sequence>
<evidence type="ECO:0000313" key="3">
    <source>
        <dbReference type="EMBL" id="CCO36607.1"/>
    </source>
</evidence>
<gene>
    <name evidence="3" type="ORF">BN14_10748</name>
</gene>
<dbReference type="Proteomes" id="UP000012065">
    <property type="component" value="Unassembled WGS sequence"/>
</dbReference>
<dbReference type="PANTHER" id="PTHR47611:SF1">
    <property type="entry name" value="CCHC-TYPE DOMAIN-CONTAINING PROTEIN"/>
    <property type="match status" value="1"/>
</dbReference>
<feature type="domain" description="HAT C-terminal dimerisation" evidence="2">
    <location>
        <begin position="440"/>
        <end position="509"/>
    </location>
</feature>
<protein>
    <recommendedName>
        <fullName evidence="2">HAT C-terminal dimerisation domain-containing protein</fullName>
    </recommendedName>
</protein>
<reference evidence="3 4" key="1">
    <citation type="journal article" date="2013" name="J. Biotechnol.">
        <title>Establishment and interpretation of the genome sequence of the phytopathogenic fungus Rhizoctonia solani AG1-IB isolate 7/3/14.</title>
        <authorList>
            <person name="Wibberg D.W."/>
            <person name="Jelonek L.J."/>
            <person name="Rupp O.R."/>
            <person name="Hennig M.H."/>
            <person name="Eikmeyer F.E."/>
            <person name="Goesmann A.G."/>
            <person name="Hartmann A.H."/>
            <person name="Borriss R.B."/>
            <person name="Grosch R.G."/>
            <person name="Puehler A.P."/>
            <person name="Schlueter A.S."/>
        </authorList>
    </citation>
    <scope>NUCLEOTIDE SEQUENCE [LARGE SCALE GENOMIC DNA]</scope>
    <source>
        <strain evidence="4">AG1-IB / isolate 7/3/14</strain>
    </source>
</reference>
<dbReference type="EMBL" id="CAOJ01016203">
    <property type="protein sequence ID" value="CCO36607.1"/>
    <property type="molecule type" value="Genomic_DNA"/>
</dbReference>
<feature type="region of interest" description="Disordered" evidence="1">
    <location>
        <begin position="18"/>
        <end position="80"/>
    </location>
</feature>